<accession>A0A918CDZ4</accession>
<keyword evidence="1" id="KW-0812">Transmembrane</keyword>
<feature type="transmembrane region" description="Helical" evidence="1">
    <location>
        <begin position="80"/>
        <end position="102"/>
    </location>
</feature>
<evidence type="ECO:0000256" key="1">
    <source>
        <dbReference type="SAM" id="Phobius"/>
    </source>
</evidence>
<protein>
    <submittedName>
        <fullName evidence="2">Uncharacterized protein</fullName>
    </submittedName>
</protein>
<proteinExistence type="predicted"/>
<comment type="caution">
    <text evidence="2">The sequence shown here is derived from an EMBL/GenBank/DDBJ whole genome shotgun (WGS) entry which is preliminary data.</text>
</comment>
<evidence type="ECO:0000313" key="2">
    <source>
        <dbReference type="EMBL" id="GGR19416.1"/>
    </source>
</evidence>
<sequence>MTRSPLAPLSFAAGLLALLVVLGFRLILSSLYWGGSFTVVSLVQFAPIAHVAQFALAGLLAAAAIAGGSVVLVRRLARPALAGAAVALGAAAVAELLVGLLLGPYPLFN</sequence>
<reference evidence="2" key="1">
    <citation type="journal article" date="2014" name="Int. J. Syst. Evol. Microbiol.">
        <title>Complete genome sequence of Corynebacterium casei LMG S-19264T (=DSM 44701T), isolated from a smear-ripened cheese.</title>
        <authorList>
            <consortium name="US DOE Joint Genome Institute (JGI-PGF)"/>
            <person name="Walter F."/>
            <person name="Albersmeier A."/>
            <person name="Kalinowski J."/>
            <person name="Ruckert C."/>
        </authorList>
    </citation>
    <scope>NUCLEOTIDE SEQUENCE</scope>
    <source>
        <strain evidence="2">JCM 3346</strain>
    </source>
</reference>
<keyword evidence="3" id="KW-1185">Reference proteome</keyword>
<keyword evidence="1" id="KW-1133">Transmembrane helix</keyword>
<reference evidence="2" key="2">
    <citation type="submission" date="2020-09" db="EMBL/GenBank/DDBJ databases">
        <authorList>
            <person name="Sun Q."/>
            <person name="Ohkuma M."/>
        </authorList>
    </citation>
    <scope>NUCLEOTIDE SEQUENCE</scope>
    <source>
        <strain evidence="2">JCM 3346</strain>
    </source>
</reference>
<feature type="transmembrane region" description="Helical" evidence="1">
    <location>
        <begin position="6"/>
        <end position="24"/>
    </location>
</feature>
<feature type="transmembrane region" description="Helical" evidence="1">
    <location>
        <begin position="54"/>
        <end position="73"/>
    </location>
</feature>
<organism evidence="2 3">
    <name type="scientific">Agromyces mediolanus</name>
    <name type="common">Corynebacterium mediolanum</name>
    <dbReference type="NCBI Taxonomy" id="41986"/>
    <lineage>
        <taxon>Bacteria</taxon>
        <taxon>Bacillati</taxon>
        <taxon>Actinomycetota</taxon>
        <taxon>Actinomycetes</taxon>
        <taxon>Micrococcales</taxon>
        <taxon>Microbacteriaceae</taxon>
        <taxon>Agromyces</taxon>
    </lineage>
</organism>
<dbReference type="EMBL" id="BMRJ01000001">
    <property type="protein sequence ID" value="GGR19416.1"/>
    <property type="molecule type" value="Genomic_DNA"/>
</dbReference>
<gene>
    <name evidence="2" type="ORF">GCM10010196_10770</name>
</gene>
<keyword evidence="1" id="KW-0472">Membrane</keyword>
<dbReference type="Proteomes" id="UP000610303">
    <property type="component" value="Unassembled WGS sequence"/>
</dbReference>
<evidence type="ECO:0000313" key="3">
    <source>
        <dbReference type="Proteomes" id="UP000610303"/>
    </source>
</evidence>
<dbReference type="AlphaFoldDB" id="A0A918CDZ4"/>
<dbReference type="RefSeq" id="WP_189084238.1">
    <property type="nucleotide sequence ID" value="NZ_BMRJ01000001.1"/>
</dbReference>
<name>A0A918CDZ4_AGRME</name>